<feature type="region of interest" description="Disordered" evidence="1">
    <location>
        <begin position="96"/>
        <end position="140"/>
    </location>
</feature>
<keyword evidence="3" id="KW-1185">Reference proteome</keyword>
<sequence>MNIHGIVDHDRAISQKVNICRPVDQEISIHWPVSDQNLCINETKGAKGVLWDEMCGLCGALVGDSSLSQDYREKHDSDIYSFSALYQCDESLPAKQREVDGDHKTGPSGTRCIENEQISSVDPEHGTYTRSSASKNDNQDILGHEEDADLLKLKHKSIYSKPDSHDCLRLSEYFSECQSESKSKAMGYSEVCKAGTIQERLSSLYNYGSGEENEKELLVDEQQRERYRSRVCMSSDLNSLLLNVGSFCEACKTYVSCSLPRPEIKSMDDTSRSKTDNKGLGAIIDSHMEQNIGKEHMNFVDRKRGLQKKTILAVDIPLTNFGSASTEMTPSGRLCMLETPPSTITVTEMFFSVAPDVRAGALNREGHSQGDSVGHPDCKGARSTRRAHGHGGCVPLNGAS</sequence>
<dbReference type="EMBL" id="CP111024">
    <property type="protein sequence ID" value="WAR24069.1"/>
    <property type="molecule type" value="Genomic_DNA"/>
</dbReference>
<dbReference type="Proteomes" id="UP001164746">
    <property type="component" value="Chromosome 13"/>
</dbReference>
<reference evidence="2" key="1">
    <citation type="submission" date="2022-11" db="EMBL/GenBank/DDBJ databases">
        <title>Centuries of genome instability and evolution in soft-shell clam transmissible cancer (bioRxiv).</title>
        <authorList>
            <person name="Hart S.F.M."/>
            <person name="Yonemitsu M.A."/>
            <person name="Giersch R.M."/>
            <person name="Beal B.F."/>
            <person name="Arriagada G."/>
            <person name="Davis B.W."/>
            <person name="Ostrander E.A."/>
            <person name="Goff S.P."/>
            <person name="Metzger M.J."/>
        </authorList>
    </citation>
    <scope>NUCLEOTIDE SEQUENCE</scope>
    <source>
        <strain evidence="2">MELC-2E11</strain>
        <tissue evidence="2">Siphon/mantle</tissue>
    </source>
</reference>
<name>A0ABY7FSE1_MYAAR</name>
<feature type="compositionally biased region" description="Basic and acidic residues" evidence="1">
    <location>
        <begin position="364"/>
        <end position="380"/>
    </location>
</feature>
<gene>
    <name evidence="2" type="ORF">MAR_037738</name>
</gene>
<accession>A0ABY7FSE1</accession>
<feature type="compositionally biased region" description="Basic and acidic residues" evidence="1">
    <location>
        <begin position="96"/>
        <end position="105"/>
    </location>
</feature>
<organism evidence="2 3">
    <name type="scientific">Mya arenaria</name>
    <name type="common">Soft-shell clam</name>
    <dbReference type="NCBI Taxonomy" id="6604"/>
    <lineage>
        <taxon>Eukaryota</taxon>
        <taxon>Metazoa</taxon>
        <taxon>Spiralia</taxon>
        <taxon>Lophotrochozoa</taxon>
        <taxon>Mollusca</taxon>
        <taxon>Bivalvia</taxon>
        <taxon>Autobranchia</taxon>
        <taxon>Heteroconchia</taxon>
        <taxon>Euheterodonta</taxon>
        <taxon>Imparidentia</taxon>
        <taxon>Neoheterodontei</taxon>
        <taxon>Myida</taxon>
        <taxon>Myoidea</taxon>
        <taxon>Myidae</taxon>
        <taxon>Mya</taxon>
    </lineage>
</organism>
<feature type="region of interest" description="Disordered" evidence="1">
    <location>
        <begin position="363"/>
        <end position="400"/>
    </location>
</feature>
<evidence type="ECO:0000256" key="1">
    <source>
        <dbReference type="SAM" id="MobiDB-lite"/>
    </source>
</evidence>
<evidence type="ECO:0000313" key="3">
    <source>
        <dbReference type="Proteomes" id="UP001164746"/>
    </source>
</evidence>
<evidence type="ECO:0000313" key="2">
    <source>
        <dbReference type="EMBL" id="WAR24069.1"/>
    </source>
</evidence>
<protein>
    <submittedName>
        <fullName evidence="2">Uncharacterized protein</fullName>
    </submittedName>
</protein>
<proteinExistence type="predicted"/>